<dbReference type="AlphaFoldDB" id="A0A841FRP2"/>
<sequence length="322" mass="35884">MIQDTARRAATDAWYPQFARVVWHATAPLRHALHRTHGVDWWCPTQVAPYSPDDPGGSAAAPGCADCVSEHGEILCITCRRYADRRDEVADPDGWVYRVAECLMLDRFRHMRVSLGALARTDPRGVVARVYDACASDWERHLARLILTYVGFHGPVPAEIWPYRKWLAEKALVTSTVQEGPGAKAALHDDIVLVLALMRARGGNVHADGERMPWFEAYVERPLGRRRRIDTISFEQGPTTGDGRLVIDPPDPGLVRDYTDRLVSDCMVLVLAGATVGTALRRVLPDLLGTKGFEVIGNRPLMDKLTRYVRAQLPESDARGSR</sequence>
<name>A0A841FRP2_9ACTN</name>
<keyword evidence="2" id="KW-1185">Reference proteome</keyword>
<organism evidence="1 2">
    <name type="scientific">Phytomonospora endophytica</name>
    <dbReference type="NCBI Taxonomy" id="714109"/>
    <lineage>
        <taxon>Bacteria</taxon>
        <taxon>Bacillati</taxon>
        <taxon>Actinomycetota</taxon>
        <taxon>Actinomycetes</taxon>
        <taxon>Micromonosporales</taxon>
        <taxon>Micromonosporaceae</taxon>
        <taxon>Phytomonospora</taxon>
    </lineage>
</organism>
<accession>A0A841FRP2</accession>
<dbReference type="RefSeq" id="WP_184793037.1">
    <property type="nucleotide sequence ID" value="NZ_BONT01000080.1"/>
</dbReference>
<proteinExistence type="predicted"/>
<dbReference type="Proteomes" id="UP000548476">
    <property type="component" value="Unassembled WGS sequence"/>
</dbReference>
<evidence type="ECO:0000313" key="1">
    <source>
        <dbReference type="EMBL" id="MBB6039961.1"/>
    </source>
</evidence>
<dbReference type="EMBL" id="JACHGT010000028">
    <property type="protein sequence ID" value="MBB6039961.1"/>
    <property type="molecule type" value="Genomic_DNA"/>
</dbReference>
<evidence type="ECO:0000313" key="2">
    <source>
        <dbReference type="Proteomes" id="UP000548476"/>
    </source>
</evidence>
<reference evidence="1 2" key="1">
    <citation type="submission" date="2020-08" db="EMBL/GenBank/DDBJ databases">
        <title>Genomic Encyclopedia of Type Strains, Phase IV (KMG-IV): sequencing the most valuable type-strain genomes for metagenomic binning, comparative biology and taxonomic classification.</title>
        <authorList>
            <person name="Goeker M."/>
        </authorList>
    </citation>
    <scope>NUCLEOTIDE SEQUENCE [LARGE SCALE GENOMIC DNA]</scope>
    <source>
        <strain evidence="1 2">YIM 65646</strain>
    </source>
</reference>
<protein>
    <submittedName>
        <fullName evidence="1">Uncharacterized protein</fullName>
    </submittedName>
</protein>
<comment type="caution">
    <text evidence="1">The sequence shown here is derived from an EMBL/GenBank/DDBJ whole genome shotgun (WGS) entry which is preliminary data.</text>
</comment>
<gene>
    <name evidence="1" type="ORF">HNR73_007860</name>
</gene>